<evidence type="ECO:0000313" key="2">
    <source>
        <dbReference type="Proteomes" id="UP000241808"/>
    </source>
</evidence>
<reference evidence="1 2" key="1">
    <citation type="submission" date="2018-04" db="EMBL/GenBank/DDBJ databases">
        <title>Genomic Encyclopedia of Archaeal and Bacterial Type Strains, Phase II (KMG-II): from individual species to whole genera.</title>
        <authorList>
            <person name="Goeker M."/>
        </authorList>
    </citation>
    <scope>NUCLEOTIDE SEQUENCE [LARGE SCALE GENOMIC DNA]</scope>
    <source>
        <strain evidence="1 2">DSM 25521</strain>
    </source>
</reference>
<dbReference type="AlphaFoldDB" id="A0A2T4YWF0"/>
<protein>
    <submittedName>
        <fullName evidence="1">Uncharacterized protein</fullName>
    </submittedName>
</protein>
<keyword evidence="2" id="KW-1185">Reference proteome</keyword>
<name>A0A2T4YWF0_9HYPH</name>
<dbReference type="EMBL" id="PZZL01000025">
    <property type="protein sequence ID" value="PTM48452.1"/>
    <property type="molecule type" value="Genomic_DNA"/>
</dbReference>
<proteinExistence type="predicted"/>
<dbReference type="Proteomes" id="UP000241808">
    <property type="component" value="Unassembled WGS sequence"/>
</dbReference>
<comment type="caution">
    <text evidence="1">The sequence shown here is derived from an EMBL/GenBank/DDBJ whole genome shotgun (WGS) entry which is preliminary data.</text>
</comment>
<sequence>MLFREAAAPHVLVLSMGPTNFKLDYPRGATPAVVDDHTRECLALIADTSLSDARVVRELDAVISLRG</sequence>
<gene>
    <name evidence="1" type="ORF">C8P69_12515</name>
</gene>
<evidence type="ECO:0000313" key="1">
    <source>
        <dbReference type="EMBL" id="PTM48452.1"/>
    </source>
</evidence>
<organism evidence="1 2">
    <name type="scientific">Phreatobacter oligotrophus</name>
    <dbReference type="NCBI Taxonomy" id="1122261"/>
    <lineage>
        <taxon>Bacteria</taxon>
        <taxon>Pseudomonadati</taxon>
        <taxon>Pseudomonadota</taxon>
        <taxon>Alphaproteobacteria</taxon>
        <taxon>Hyphomicrobiales</taxon>
        <taxon>Phreatobacteraceae</taxon>
        <taxon>Phreatobacter</taxon>
    </lineage>
</organism>
<accession>A0A2T4YWF0</accession>